<dbReference type="InterPro" id="IPR032687">
    <property type="entry name" value="AraC-type_N"/>
</dbReference>
<dbReference type="PRINTS" id="PR00032">
    <property type="entry name" value="HTHARAC"/>
</dbReference>
<organism evidence="5 6">
    <name type="scientific">Allohahella marinimesophila</name>
    <dbReference type="NCBI Taxonomy" id="1054972"/>
    <lineage>
        <taxon>Bacteria</taxon>
        <taxon>Pseudomonadati</taxon>
        <taxon>Pseudomonadota</taxon>
        <taxon>Gammaproteobacteria</taxon>
        <taxon>Oceanospirillales</taxon>
        <taxon>Hahellaceae</taxon>
        <taxon>Allohahella</taxon>
    </lineage>
</organism>
<dbReference type="InterPro" id="IPR018060">
    <property type="entry name" value="HTH_AraC"/>
</dbReference>
<dbReference type="EMBL" id="BAABBO010000007">
    <property type="protein sequence ID" value="GAA3956973.1"/>
    <property type="molecule type" value="Genomic_DNA"/>
</dbReference>
<dbReference type="Pfam" id="PF12833">
    <property type="entry name" value="HTH_18"/>
    <property type="match status" value="1"/>
</dbReference>
<dbReference type="Pfam" id="PF12625">
    <property type="entry name" value="Arabinose_bd"/>
    <property type="match status" value="1"/>
</dbReference>
<evidence type="ECO:0000256" key="1">
    <source>
        <dbReference type="ARBA" id="ARBA00023015"/>
    </source>
</evidence>
<name>A0ABP7NZ14_9GAMM</name>
<evidence type="ECO:0000313" key="5">
    <source>
        <dbReference type="EMBL" id="GAA3956973.1"/>
    </source>
</evidence>
<reference evidence="6" key="1">
    <citation type="journal article" date="2019" name="Int. J. Syst. Evol. Microbiol.">
        <title>The Global Catalogue of Microorganisms (GCM) 10K type strain sequencing project: providing services to taxonomists for standard genome sequencing and annotation.</title>
        <authorList>
            <consortium name="The Broad Institute Genomics Platform"/>
            <consortium name="The Broad Institute Genome Sequencing Center for Infectious Disease"/>
            <person name="Wu L."/>
            <person name="Ma J."/>
        </authorList>
    </citation>
    <scope>NUCLEOTIDE SEQUENCE [LARGE SCALE GENOMIC DNA]</scope>
    <source>
        <strain evidence="6">JCM 17555</strain>
    </source>
</reference>
<dbReference type="InterPro" id="IPR020449">
    <property type="entry name" value="Tscrpt_reg_AraC-type_HTH"/>
</dbReference>
<evidence type="ECO:0000259" key="4">
    <source>
        <dbReference type="PROSITE" id="PS01124"/>
    </source>
</evidence>
<dbReference type="InterPro" id="IPR009057">
    <property type="entry name" value="Homeodomain-like_sf"/>
</dbReference>
<evidence type="ECO:0000256" key="3">
    <source>
        <dbReference type="ARBA" id="ARBA00023163"/>
    </source>
</evidence>
<evidence type="ECO:0000313" key="6">
    <source>
        <dbReference type="Proteomes" id="UP001501337"/>
    </source>
</evidence>
<protein>
    <recommendedName>
        <fullName evidence="4">HTH araC/xylS-type domain-containing protein</fullName>
    </recommendedName>
</protein>
<feature type="domain" description="HTH araC/xylS-type" evidence="4">
    <location>
        <begin position="101"/>
        <end position="199"/>
    </location>
</feature>
<evidence type="ECO:0000256" key="2">
    <source>
        <dbReference type="ARBA" id="ARBA00023125"/>
    </source>
</evidence>
<keyword evidence="1" id="KW-0805">Transcription regulation</keyword>
<dbReference type="PANTHER" id="PTHR47894">
    <property type="entry name" value="HTH-TYPE TRANSCRIPTIONAL REGULATOR GADX"/>
    <property type="match status" value="1"/>
</dbReference>
<dbReference type="PROSITE" id="PS01124">
    <property type="entry name" value="HTH_ARAC_FAMILY_2"/>
    <property type="match status" value="1"/>
</dbReference>
<dbReference type="PANTHER" id="PTHR47894:SF1">
    <property type="entry name" value="HTH-TYPE TRANSCRIPTIONAL REGULATOR VQSM"/>
    <property type="match status" value="1"/>
</dbReference>
<dbReference type="SUPFAM" id="SSF46689">
    <property type="entry name" value="Homeodomain-like"/>
    <property type="match status" value="1"/>
</dbReference>
<comment type="caution">
    <text evidence="5">The sequence shown here is derived from an EMBL/GenBank/DDBJ whole genome shotgun (WGS) entry which is preliminary data.</text>
</comment>
<keyword evidence="2" id="KW-0238">DNA-binding</keyword>
<sequence>MTALATEFGVAVFLNLYQALIGQTIPPTLVEFPHPAPAQAAVYEVLLGCPVRFDAAAIGLETPSSLLAMRIASSDPHLRDLLDQQAAAMLVQQPKPDAFLSRLQQLVADALHEGEPNAARLADQMDYSLRSFYRELARHGLRYRNVLADVRLRLARLYLADSRLASAEIALLLGYSEQSAFNRAFRGWTGSTPGEYRRRLRRRSSGQD</sequence>
<gene>
    <name evidence="5" type="ORF">GCM10022278_14410</name>
</gene>
<keyword evidence="6" id="KW-1185">Reference proteome</keyword>
<dbReference type="SMART" id="SM00342">
    <property type="entry name" value="HTH_ARAC"/>
    <property type="match status" value="1"/>
</dbReference>
<dbReference type="Proteomes" id="UP001501337">
    <property type="component" value="Unassembled WGS sequence"/>
</dbReference>
<proteinExistence type="predicted"/>
<accession>A0ABP7NZ14</accession>
<dbReference type="Gene3D" id="1.10.10.60">
    <property type="entry name" value="Homeodomain-like"/>
    <property type="match status" value="1"/>
</dbReference>
<keyword evidence="3" id="KW-0804">Transcription</keyword>